<dbReference type="Pfam" id="PF11902">
    <property type="entry name" value="DUF3422"/>
    <property type="match status" value="1"/>
</dbReference>
<dbReference type="RefSeq" id="WP_132545574.1">
    <property type="nucleotide sequence ID" value="NZ_SLWW01000010.1"/>
</dbReference>
<evidence type="ECO:0000256" key="1">
    <source>
        <dbReference type="SAM" id="Phobius"/>
    </source>
</evidence>
<keyword evidence="1" id="KW-1133">Transmembrane helix</keyword>
<feature type="transmembrane region" description="Helical" evidence="1">
    <location>
        <begin position="402"/>
        <end position="419"/>
    </location>
</feature>
<reference evidence="2 3" key="1">
    <citation type="submission" date="2019-03" db="EMBL/GenBank/DDBJ databases">
        <title>Genomic Encyclopedia of Type Strains, Phase IV (KMG-IV): sequencing the most valuable type-strain genomes for metagenomic binning, comparative biology and taxonomic classification.</title>
        <authorList>
            <person name="Goeker M."/>
        </authorList>
    </citation>
    <scope>NUCLEOTIDE SEQUENCE [LARGE SCALE GENOMIC DNA]</scope>
    <source>
        <strain evidence="2 3">DSM 4868</strain>
    </source>
</reference>
<comment type="caution">
    <text evidence="2">The sequence shown here is derived from an EMBL/GenBank/DDBJ whole genome shotgun (WGS) entry which is preliminary data.</text>
</comment>
<dbReference type="OrthoDB" id="9767470at2"/>
<keyword evidence="1" id="KW-0472">Membrane</keyword>
<keyword evidence="3" id="KW-1185">Reference proteome</keyword>
<organism evidence="2 3">
    <name type="scientific">Rhodovulum euryhalinum</name>
    <dbReference type="NCBI Taxonomy" id="35805"/>
    <lineage>
        <taxon>Bacteria</taxon>
        <taxon>Pseudomonadati</taxon>
        <taxon>Pseudomonadota</taxon>
        <taxon>Alphaproteobacteria</taxon>
        <taxon>Rhodobacterales</taxon>
        <taxon>Paracoccaceae</taxon>
        <taxon>Rhodovulum</taxon>
    </lineage>
</organism>
<protein>
    <submittedName>
        <fullName evidence="2">Putative membrane-anchored protein</fullName>
    </submittedName>
</protein>
<keyword evidence="1" id="KW-0812">Transmembrane</keyword>
<evidence type="ECO:0000313" key="2">
    <source>
        <dbReference type="EMBL" id="TCO70329.1"/>
    </source>
</evidence>
<evidence type="ECO:0000313" key="3">
    <source>
        <dbReference type="Proteomes" id="UP000295142"/>
    </source>
</evidence>
<sequence>MAPIEDHPLRYMLTNELHARPFPSLQTPCHAAFLAIKTPRDAVNRDRDADRTHIIDLLDRYGAQHPKPDDTHFFGQMGRYKIKWESHAEFVTYTIFAPGVAERPFDPAAWEVFPDDWLEKAPGARLTSALIRVEQLREGREDIEDRLNEWFVADSLCASSILEDAGIMATDFRIDPGGHMRFAVFARPGTGQRRVGRIVQRLTEIETYKAMSMLGLPRARQLSARLAELDPQLTELVGEMRVGHRQPEETLRNLLAVSAELESLLAQTAFRFSATSAYEALVNQRIEVLREERFGYRQTFREFMMRRYEPSMRTVKSTEAQLDSMTRRAVRAANLLRTQVDVERSAQNQKLLESMDRRADLQLRLQRTVEGLSVVAISYYAVSLVSYMVYPLADALAVSKGLLTALLTPFVVLGVWAMVRRIRRGVEH</sequence>
<dbReference type="Proteomes" id="UP000295142">
    <property type="component" value="Unassembled WGS sequence"/>
</dbReference>
<dbReference type="InterPro" id="IPR021830">
    <property type="entry name" value="DUF3422"/>
</dbReference>
<dbReference type="AlphaFoldDB" id="A0A4R2KIF4"/>
<proteinExistence type="predicted"/>
<dbReference type="EMBL" id="SLWW01000010">
    <property type="protein sequence ID" value="TCO70329.1"/>
    <property type="molecule type" value="Genomic_DNA"/>
</dbReference>
<gene>
    <name evidence="2" type="ORF">EV655_11094</name>
</gene>
<name>A0A4R2KIF4_9RHOB</name>
<feature type="transmembrane region" description="Helical" evidence="1">
    <location>
        <begin position="371"/>
        <end position="390"/>
    </location>
</feature>
<accession>A0A4R2KIF4</accession>